<keyword evidence="4" id="KW-0408">Iron</keyword>
<dbReference type="InterPro" id="IPR050669">
    <property type="entry name" value="Hemerythrin"/>
</dbReference>
<feature type="domain" description="Hemerythrin-like" evidence="5">
    <location>
        <begin position="13"/>
        <end position="129"/>
    </location>
</feature>
<dbReference type="PROSITE" id="PS00550">
    <property type="entry name" value="HEMERYTHRINS"/>
    <property type="match status" value="1"/>
</dbReference>
<evidence type="ECO:0000256" key="4">
    <source>
        <dbReference type="ARBA" id="ARBA00023004"/>
    </source>
</evidence>
<proteinExistence type="inferred from homology"/>
<evidence type="ECO:0000256" key="1">
    <source>
        <dbReference type="ARBA" id="ARBA00010587"/>
    </source>
</evidence>
<dbReference type="PANTHER" id="PTHR37164:SF1">
    <property type="entry name" value="BACTERIOHEMERYTHRIN"/>
    <property type="match status" value="1"/>
</dbReference>
<dbReference type="InterPro" id="IPR012827">
    <property type="entry name" value="Hemerythrin_metal-bd"/>
</dbReference>
<dbReference type="Gene3D" id="1.20.120.50">
    <property type="entry name" value="Hemerythrin-like"/>
    <property type="match status" value="1"/>
</dbReference>
<dbReference type="InterPro" id="IPR012312">
    <property type="entry name" value="Hemerythrin-like"/>
</dbReference>
<evidence type="ECO:0000313" key="7">
    <source>
        <dbReference type="Proteomes" id="UP001620597"/>
    </source>
</evidence>
<dbReference type="NCBIfam" id="NF002007">
    <property type="entry name" value="PRK00808.1"/>
    <property type="match status" value="1"/>
</dbReference>
<evidence type="ECO:0000256" key="3">
    <source>
        <dbReference type="ARBA" id="ARBA00022723"/>
    </source>
</evidence>
<name>A0ABW8NG87_9GAMM</name>
<comment type="caution">
    <text evidence="6">The sequence shown here is derived from an EMBL/GenBank/DDBJ whole genome shotgun (WGS) entry which is preliminary data.</text>
</comment>
<keyword evidence="2" id="KW-0561">Oxygen transport</keyword>
<dbReference type="InterPro" id="IPR016131">
    <property type="entry name" value="Haemerythrin_Fe_BS"/>
</dbReference>
<evidence type="ECO:0000256" key="2">
    <source>
        <dbReference type="ARBA" id="ARBA00022621"/>
    </source>
</evidence>
<dbReference type="NCBIfam" id="NF033749">
    <property type="entry name" value="bact_hemeryth"/>
    <property type="match status" value="1"/>
</dbReference>
<dbReference type="EMBL" id="JBBKTX010000006">
    <property type="protein sequence ID" value="MFK4751976.1"/>
    <property type="molecule type" value="Genomic_DNA"/>
</dbReference>
<dbReference type="CDD" id="cd12107">
    <property type="entry name" value="Hemerythrin"/>
    <property type="match status" value="1"/>
</dbReference>
<gene>
    <name evidence="6" type="ORF">WG929_06090</name>
</gene>
<evidence type="ECO:0000259" key="5">
    <source>
        <dbReference type="Pfam" id="PF01814"/>
    </source>
</evidence>
<reference evidence="6 7" key="1">
    <citation type="submission" date="2024-03" db="EMBL/GenBank/DDBJ databases">
        <title>High-quality draft genome sequence of Oceanobacter sp. wDCs-4.</title>
        <authorList>
            <person name="Dong C."/>
        </authorList>
    </citation>
    <scope>NUCLEOTIDE SEQUENCE [LARGE SCALE GENOMIC DNA]</scope>
    <source>
        <strain evidence="7">wDCs-4</strain>
    </source>
</reference>
<evidence type="ECO:0000313" key="6">
    <source>
        <dbReference type="EMBL" id="MFK4751976.1"/>
    </source>
</evidence>
<organism evidence="6 7">
    <name type="scientific">Oceanobacter antarcticus</name>
    <dbReference type="NCBI Taxonomy" id="3133425"/>
    <lineage>
        <taxon>Bacteria</taxon>
        <taxon>Pseudomonadati</taxon>
        <taxon>Pseudomonadota</taxon>
        <taxon>Gammaproteobacteria</taxon>
        <taxon>Oceanospirillales</taxon>
        <taxon>Oceanospirillaceae</taxon>
        <taxon>Oceanobacter</taxon>
    </lineage>
</organism>
<keyword evidence="2" id="KW-0813">Transport</keyword>
<dbReference type="InterPro" id="IPR035938">
    <property type="entry name" value="Hemerythrin-like_sf"/>
</dbReference>
<dbReference type="Pfam" id="PF01814">
    <property type="entry name" value="Hemerythrin"/>
    <property type="match status" value="1"/>
</dbReference>
<dbReference type="SUPFAM" id="SSF47188">
    <property type="entry name" value="Hemerythrin-like"/>
    <property type="match status" value="1"/>
</dbReference>
<comment type="similarity">
    <text evidence="1">Belongs to the hemerythrin family.</text>
</comment>
<dbReference type="PANTHER" id="PTHR37164">
    <property type="entry name" value="BACTERIOHEMERYTHRIN"/>
    <property type="match status" value="1"/>
</dbReference>
<keyword evidence="3" id="KW-0479">Metal-binding</keyword>
<sequence>MSYFIWDSTYDIGVDIIDRQHRRIADYINDLHHAIENNDVEEVYSVMERLKDYTFDHFSFEEQLMERAGYPLLAAHLQVHRRFSAQVEELSVQLYGGTDPMSVARKVRTGLMRWLLQHIKDEDQNYAELVRKSLRKESGWVSATLKRIFGSVDHPV</sequence>
<protein>
    <submittedName>
        <fullName evidence="6">Bacteriohemerythrin</fullName>
    </submittedName>
</protein>
<dbReference type="Proteomes" id="UP001620597">
    <property type="component" value="Unassembled WGS sequence"/>
</dbReference>
<dbReference type="NCBIfam" id="TIGR02481">
    <property type="entry name" value="hemeryth_dom"/>
    <property type="match status" value="1"/>
</dbReference>
<keyword evidence="7" id="KW-1185">Reference proteome</keyword>
<accession>A0ABW8NG87</accession>
<dbReference type="RefSeq" id="WP_369854464.1">
    <property type="nucleotide sequence ID" value="NZ_JBBKTX010000006.1"/>
</dbReference>